<keyword evidence="7" id="KW-1185">Reference proteome</keyword>
<organism evidence="6 7">
    <name type="scientific">Salix suchowensis</name>
    <dbReference type="NCBI Taxonomy" id="1278906"/>
    <lineage>
        <taxon>Eukaryota</taxon>
        <taxon>Viridiplantae</taxon>
        <taxon>Streptophyta</taxon>
        <taxon>Embryophyta</taxon>
        <taxon>Tracheophyta</taxon>
        <taxon>Spermatophyta</taxon>
        <taxon>Magnoliopsida</taxon>
        <taxon>eudicotyledons</taxon>
        <taxon>Gunneridae</taxon>
        <taxon>Pentapetalae</taxon>
        <taxon>rosids</taxon>
        <taxon>fabids</taxon>
        <taxon>Malpighiales</taxon>
        <taxon>Salicaceae</taxon>
        <taxon>Saliceae</taxon>
        <taxon>Salix</taxon>
    </lineage>
</organism>
<dbReference type="InterPro" id="IPR045851">
    <property type="entry name" value="AMP-bd_C_sf"/>
</dbReference>
<evidence type="ECO:0000259" key="5">
    <source>
        <dbReference type="Pfam" id="PF13193"/>
    </source>
</evidence>
<evidence type="ECO:0000256" key="4">
    <source>
        <dbReference type="ARBA" id="ARBA00022840"/>
    </source>
</evidence>
<dbReference type="Gene3D" id="2.30.38.10">
    <property type="entry name" value="Luciferase, Domain 3"/>
    <property type="match status" value="1"/>
</dbReference>
<dbReference type="Gene3D" id="3.30.300.30">
    <property type="match status" value="1"/>
</dbReference>
<dbReference type="PANTHER" id="PTHR43859:SF57">
    <property type="entry name" value="ACYL-ACTIVATING ENZYME 8-RELATED"/>
    <property type="match status" value="1"/>
</dbReference>
<name>A0ABQ9C477_9ROSI</name>
<keyword evidence="4" id="KW-0067">ATP-binding</keyword>
<evidence type="ECO:0000256" key="1">
    <source>
        <dbReference type="ARBA" id="ARBA00006432"/>
    </source>
</evidence>
<evidence type="ECO:0000256" key="3">
    <source>
        <dbReference type="ARBA" id="ARBA00022741"/>
    </source>
</evidence>
<dbReference type="Pfam" id="PF13193">
    <property type="entry name" value="AMP-binding_C"/>
    <property type="match status" value="1"/>
</dbReference>
<comment type="similarity">
    <text evidence="1">Belongs to the ATP-dependent AMP-binding enzyme family.</text>
</comment>
<reference evidence="6" key="2">
    <citation type="journal article" date="2023" name="Int. J. Mol. Sci.">
        <title>De Novo Assembly and Annotation of 11 Diverse Shrub Willow (Salix) Genomes Reveals Novel Gene Organization in Sex-Linked Regions.</title>
        <authorList>
            <person name="Hyden B."/>
            <person name="Feng K."/>
            <person name="Yates T.B."/>
            <person name="Jawdy S."/>
            <person name="Cereghino C."/>
            <person name="Smart L.B."/>
            <person name="Muchero W."/>
        </authorList>
    </citation>
    <scope>NUCLEOTIDE SEQUENCE</scope>
    <source>
        <tissue evidence="6">Shoot tip</tissue>
    </source>
</reference>
<evidence type="ECO:0000256" key="2">
    <source>
        <dbReference type="ARBA" id="ARBA00022598"/>
    </source>
</evidence>
<comment type="caution">
    <text evidence="6">The sequence shown here is derived from an EMBL/GenBank/DDBJ whole genome shotgun (WGS) entry which is preliminary data.</text>
</comment>
<sequence>MGQVLCFGWKWNAFAAIMRAKLKSRQGVPIVGFTEMGVVEPTRGKGVGRDGVSLGEVVFSSGSVMLGYFNYPLGTPTCMKGGWFYTGDVGVVHSYGYLEMNNWSEHVIISGGENIRSVEDIGSVEIESVLYIHPAVNWTAVVPRSDEFWGESPCAFVSLKHGFSNEPGERDIIDYCREKMAHFMLPKNMVFKD</sequence>
<keyword evidence="2" id="KW-0436">Ligase</keyword>
<evidence type="ECO:0000313" key="7">
    <source>
        <dbReference type="Proteomes" id="UP001141253"/>
    </source>
</evidence>
<proteinExistence type="inferred from homology"/>
<evidence type="ECO:0000313" key="6">
    <source>
        <dbReference type="EMBL" id="KAJ6394311.1"/>
    </source>
</evidence>
<dbReference type="PANTHER" id="PTHR43859">
    <property type="entry name" value="ACYL-ACTIVATING ENZYME"/>
    <property type="match status" value="1"/>
</dbReference>
<accession>A0ABQ9C477</accession>
<reference evidence="6" key="1">
    <citation type="submission" date="2022-10" db="EMBL/GenBank/DDBJ databases">
        <authorList>
            <person name="Hyden B.L."/>
            <person name="Feng K."/>
            <person name="Yates T."/>
            <person name="Jawdy S."/>
            <person name="Smart L.B."/>
            <person name="Muchero W."/>
        </authorList>
    </citation>
    <scope>NUCLEOTIDE SEQUENCE</scope>
    <source>
        <tissue evidence="6">Shoot tip</tissue>
    </source>
</reference>
<protein>
    <recommendedName>
        <fullName evidence="5">AMP-binding enzyme C-terminal domain-containing protein</fullName>
    </recommendedName>
</protein>
<keyword evidence="3" id="KW-0547">Nucleotide-binding</keyword>
<feature type="domain" description="AMP-binding enzyme C-terminal" evidence="5">
    <location>
        <begin position="125"/>
        <end position="192"/>
    </location>
</feature>
<dbReference type="Proteomes" id="UP001141253">
    <property type="component" value="Chromosome 1"/>
</dbReference>
<dbReference type="EMBL" id="JAPFFI010000005">
    <property type="protein sequence ID" value="KAJ6394311.1"/>
    <property type="molecule type" value="Genomic_DNA"/>
</dbReference>
<dbReference type="InterPro" id="IPR025110">
    <property type="entry name" value="AMP-bd_C"/>
</dbReference>
<gene>
    <name evidence="6" type="ORF">OIU77_023522</name>
</gene>
<dbReference type="SUPFAM" id="SSF56801">
    <property type="entry name" value="Acetyl-CoA synthetase-like"/>
    <property type="match status" value="1"/>
</dbReference>